<evidence type="ECO:0000256" key="1">
    <source>
        <dbReference type="SAM" id="MobiDB-lite"/>
    </source>
</evidence>
<organism evidence="2 3">
    <name type="scientific">Chenopodium quinoa</name>
    <name type="common">Quinoa</name>
    <dbReference type="NCBI Taxonomy" id="63459"/>
    <lineage>
        <taxon>Eukaryota</taxon>
        <taxon>Viridiplantae</taxon>
        <taxon>Streptophyta</taxon>
        <taxon>Embryophyta</taxon>
        <taxon>Tracheophyta</taxon>
        <taxon>Spermatophyta</taxon>
        <taxon>Magnoliopsida</taxon>
        <taxon>eudicotyledons</taxon>
        <taxon>Gunneridae</taxon>
        <taxon>Pentapetalae</taxon>
        <taxon>Caryophyllales</taxon>
        <taxon>Chenopodiaceae</taxon>
        <taxon>Chenopodioideae</taxon>
        <taxon>Atripliceae</taxon>
        <taxon>Chenopodium</taxon>
    </lineage>
</organism>
<dbReference type="PANTHER" id="PTHR36038:SF3">
    <property type="entry name" value="OVATE FAMILY PROTEIN"/>
    <property type="match status" value="1"/>
</dbReference>
<reference evidence="2" key="2">
    <citation type="submission" date="2021-03" db="UniProtKB">
        <authorList>
            <consortium name="EnsemblPlants"/>
        </authorList>
    </citation>
    <scope>IDENTIFICATION</scope>
</reference>
<protein>
    <submittedName>
        <fullName evidence="2">Uncharacterized protein</fullName>
    </submittedName>
</protein>
<reference evidence="2" key="1">
    <citation type="journal article" date="2017" name="Nature">
        <title>The genome of Chenopodium quinoa.</title>
        <authorList>
            <person name="Jarvis D.E."/>
            <person name="Ho Y.S."/>
            <person name="Lightfoot D.J."/>
            <person name="Schmoeckel S.M."/>
            <person name="Li B."/>
            <person name="Borm T.J.A."/>
            <person name="Ohyanagi H."/>
            <person name="Mineta K."/>
            <person name="Michell C.T."/>
            <person name="Saber N."/>
            <person name="Kharbatia N.M."/>
            <person name="Rupper R.R."/>
            <person name="Sharp A.R."/>
            <person name="Dally N."/>
            <person name="Boughton B.A."/>
            <person name="Woo Y.H."/>
            <person name="Gao G."/>
            <person name="Schijlen E.G.W.M."/>
            <person name="Guo X."/>
            <person name="Momin A.A."/>
            <person name="Negrao S."/>
            <person name="Al-Babili S."/>
            <person name="Gehring C."/>
            <person name="Roessner U."/>
            <person name="Jung C."/>
            <person name="Murphy K."/>
            <person name="Arold S.T."/>
            <person name="Gojobori T."/>
            <person name="van der Linden C.G."/>
            <person name="van Loo E.N."/>
            <person name="Jellen E.N."/>
            <person name="Maughan P.J."/>
            <person name="Tester M."/>
        </authorList>
    </citation>
    <scope>NUCLEOTIDE SEQUENCE [LARGE SCALE GENOMIC DNA]</scope>
    <source>
        <strain evidence="2">cv. PI 614886</strain>
    </source>
</reference>
<feature type="region of interest" description="Disordered" evidence="1">
    <location>
        <begin position="1"/>
        <end position="75"/>
    </location>
</feature>
<accession>A0A803MLL9</accession>
<proteinExistence type="predicted"/>
<keyword evidence="3" id="KW-1185">Reference proteome</keyword>
<dbReference type="OMA" id="ILHWLFK"/>
<dbReference type="Proteomes" id="UP000596660">
    <property type="component" value="Unplaced"/>
</dbReference>
<dbReference type="PANTHER" id="PTHR36038">
    <property type="entry name" value="OS06G0102750 PROTEIN"/>
    <property type="match status" value="1"/>
</dbReference>
<dbReference type="EnsemblPlants" id="AUR62031831-RA">
    <property type="protein sequence ID" value="AUR62031831-RA:cds"/>
    <property type="gene ID" value="AUR62031831"/>
</dbReference>
<sequence>MKMKEDLIRGLGKHNQKADLSSHAGNKVLPISDSTNSSSTTTISSNADEKQHCRQSDQKKDRSNKGDGNKNKTISRMKELLRWAAAAKSEKGGKFGKKVMHFRNKSATVKSGGFDDEITNESPKISIAWEVQSYSTTCSAASAPPSIKYDEFARKTGSWITTDDEFVVLEL</sequence>
<evidence type="ECO:0000313" key="2">
    <source>
        <dbReference type="EnsemblPlants" id="AUR62031831-RA:cds"/>
    </source>
</evidence>
<name>A0A803MLL9_CHEQI</name>
<feature type="compositionally biased region" description="Basic and acidic residues" evidence="1">
    <location>
        <begin position="47"/>
        <end position="75"/>
    </location>
</feature>
<dbReference type="Gramene" id="AUR62031831-RA">
    <property type="protein sequence ID" value="AUR62031831-RA:cds"/>
    <property type="gene ID" value="AUR62031831"/>
</dbReference>
<evidence type="ECO:0000313" key="3">
    <source>
        <dbReference type="Proteomes" id="UP000596660"/>
    </source>
</evidence>
<dbReference type="AlphaFoldDB" id="A0A803MLL9"/>
<feature type="compositionally biased region" description="Low complexity" evidence="1">
    <location>
        <begin position="31"/>
        <end position="46"/>
    </location>
</feature>